<comment type="caution">
    <text evidence="2">The sequence shown here is derived from an EMBL/GenBank/DDBJ whole genome shotgun (WGS) entry which is preliminary data.</text>
</comment>
<feature type="region of interest" description="Disordered" evidence="1">
    <location>
        <begin position="28"/>
        <end position="47"/>
    </location>
</feature>
<proteinExistence type="predicted"/>
<dbReference type="EMBL" id="JASPKY010000101">
    <property type="protein sequence ID" value="KAK9737354.1"/>
    <property type="molecule type" value="Genomic_DNA"/>
</dbReference>
<sequence length="95" mass="10655">MRGSHLSSAGTECEVGVEAILERPVVSTVPNSSKKSTPVMSDGRSPLKRRTLATNFNLLFHESKPASYATHPQIPQKCDYGQRKAHMCYVLRRRR</sequence>
<reference evidence="2 3" key="1">
    <citation type="journal article" date="2024" name="BMC Genomics">
        <title>De novo assembly and annotation of Popillia japonica's genome with initial clues to its potential as an invasive pest.</title>
        <authorList>
            <person name="Cucini C."/>
            <person name="Boschi S."/>
            <person name="Funari R."/>
            <person name="Cardaioli E."/>
            <person name="Iannotti N."/>
            <person name="Marturano G."/>
            <person name="Paoli F."/>
            <person name="Bruttini M."/>
            <person name="Carapelli A."/>
            <person name="Frati F."/>
            <person name="Nardi F."/>
        </authorList>
    </citation>
    <scope>NUCLEOTIDE SEQUENCE [LARGE SCALE GENOMIC DNA]</scope>
    <source>
        <strain evidence="2">DMR45628</strain>
    </source>
</reference>
<dbReference type="Proteomes" id="UP001458880">
    <property type="component" value="Unassembled WGS sequence"/>
</dbReference>
<accession>A0AAW1LTQ0</accession>
<evidence type="ECO:0000256" key="1">
    <source>
        <dbReference type="SAM" id="MobiDB-lite"/>
    </source>
</evidence>
<keyword evidence="3" id="KW-1185">Reference proteome</keyword>
<gene>
    <name evidence="2" type="ORF">QE152_g10777</name>
</gene>
<evidence type="ECO:0000313" key="2">
    <source>
        <dbReference type="EMBL" id="KAK9737354.1"/>
    </source>
</evidence>
<name>A0AAW1LTQ0_POPJA</name>
<protein>
    <submittedName>
        <fullName evidence="2">Uncharacterized protein</fullName>
    </submittedName>
</protein>
<evidence type="ECO:0000313" key="3">
    <source>
        <dbReference type="Proteomes" id="UP001458880"/>
    </source>
</evidence>
<dbReference type="AlphaFoldDB" id="A0AAW1LTQ0"/>
<organism evidence="2 3">
    <name type="scientific">Popillia japonica</name>
    <name type="common">Japanese beetle</name>
    <dbReference type="NCBI Taxonomy" id="7064"/>
    <lineage>
        <taxon>Eukaryota</taxon>
        <taxon>Metazoa</taxon>
        <taxon>Ecdysozoa</taxon>
        <taxon>Arthropoda</taxon>
        <taxon>Hexapoda</taxon>
        <taxon>Insecta</taxon>
        <taxon>Pterygota</taxon>
        <taxon>Neoptera</taxon>
        <taxon>Endopterygota</taxon>
        <taxon>Coleoptera</taxon>
        <taxon>Polyphaga</taxon>
        <taxon>Scarabaeiformia</taxon>
        <taxon>Scarabaeidae</taxon>
        <taxon>Rutelinae</taxon>
        <taxon>Popillia</taxon>
    </lineage>
</organism>
<feature type="compositionally biased region" description="Polar residues" evidence="1">
    <location>
        <begin position="28"/>
        <end position="39"/>
    </location>
</feature>